<dbReference type="EMBL" id="GG704916">
    <property type="protein sequence ID" value="KJF61418.1"/>
    <property type="molecule type" value="Genomic_DNA"/>
</dbReference>
<evidence type="ECO:0000313" key="2">
    <source>
        <dbReference type="Proteomes" id="UP000001261"/>
    </source>
</evidence>
<proteinExistence type="predicted"/>
<dbReference type="Proteomes" id="UP000001261">
    <property type="component" value="Unassembled WGS sequence"/>
</dbReference>
<accession>A0A0D8JYS9</accession>
<reference evidence="2" key="1">
    <citation type="journal article" date="2009" name="Genome Res.">
        <title>Comparative genomic analyses of the human fungal pathogens Coccidioides and their relatives.</title>
        <authorList>
            <person name="Sharpton T.J."/>
            <person name="Stajich J.E."/>
            <person name="Rounsley S.D."/>
            <person name="Gardner M.J."/>
            <person name="Wortman J.R."/>
            <person name="Jordar V.S."/>
            <person name="Maiti R."/>
            <person name="Kodira C.D."/>
            <person name="Neafsey D.E."/>
            <person name="Zeng Q."/>
            <person name="Hung C.-Y."/>
            <person name="McMahan C."/>
            <person name="Muszewska A."/>
            <person name="Grynberg M."/>
            <person name="Mandel M.A."/>
            <person name="Kellner E.M."/>
            <person name="Barker B.M."/>
            <person name="Galgiani J.N."/>
            <person name="Orbach M.J."/>
            <person name="Kirkland T.N."/>
            <person name="Cole G.T."/>
            <person name="Henn M.R."/>
            <person name="Birren B.W."/>
            <person name="Taylor J.W."/>
        </authorList>
    </citation>
    <scope>NUCLEOTIDE SEQUENCE [LARGE SCALE GENOMIC DNA]</scope>
    <source>
        <strain evidence="2">RS</strain>
    </source>
</reference>
<dbReference type="AlphaFoldDB" id="A0A0D8JYS9"/>
<name>A0A0D8JYS9_COCIM</name>
<gene>
    <name evidence="1" type="ORF">CIMG_13652</name>
</gene>
<sequence length="102" mass="11638">MAGQSNLPPLAPAPENQGLVITRDSEVNLDGYFFNNLTAAMEYIDNQAPHHHYSLQIKLMNALMQVTDMITDLVAHFYQYVKRSKAWQHITHTNLKANFHDA</sequence>
<organism evidence="1 2">
    <name type="scientific">Coccidioides immitis (strain RS)</name>
    <name type="common">Valley fever fungus</name>
    <dbReference type="NCBI Taxonomy" id="246410"/>
    <lineage>
        <taxon>Eukaryota</taxon>
        <taxon>Fungi</taxon>
        <taxon>Dikarya</taxon>
        <taxon>Ascomycota</taxon>
        <taxon>Pezizomycotina</taxon>
        <taxon>Eurotiomycetes</taxon>
        <taxon>Eurotiomycetidae</taxon>
        <taxon>Onygenales</taxon>
        <taxon>Onygenaceae</taxon>
        <taxon>Coccidioides</taxon>
    </lineage>
</organism>
<protein>
    <submittedName>
        <fullName evidence="1">Uncharacterized protein</fullName>
    </submittedName>
</protein>
<keyword evidence="2" id="KW-1185">Reference proteome</keyword>
<dbReference type="KEGG" id="cim:CIMG_13652"/>
<dbReference type="InParanoid" id="A0A0D8JYS9"/>
<evidence type="ECO:0000313" key="1">
    <source>
        <dbReference type="EMBL" id="KJF61418.1"/>
    </source>
</evidence>
<dbReference type="GeneID" id="24165279"/>
<dbReference type="VEuPathDB" id="FungiDB:CIMG_13652"/>
<dbReference type="OrthoDB" id="4209795at2759"/>
<reference evidence="2" key="2">
    <citation type="journal article" date="2010" name="Genome Res.">
        <title>Population genomic sequencing of Coccidioides fungi reveals recent hybridization and transposon control.</title>
        <authorList>
            <person name="Neafsey D.E."/>
            <person name="Barker B.M."/>
            <person name="Sharpton T.J."/>
            <person name="Stajich J.E."/>
            <person name="Park D.J."/>
            <person name="Whiston E."/>
            <person name="Hung C.-Y."/>
            <person name="McMahan C."/>
            <person name="White J."/>
            <person name="Sykes S."/>
            <person name="Heiman D."/>
            <person name="Young S."/>
            <person name="Zeng Q."/>
            <person name="Abouelleil A."/>
            <person name="Aftuck L."/>
            <person name="Bessette D."/>
            <person name="Brown A."/>
            <person name="FitzGerald M."/>
            <person name="Lui A."/>
            <person name="Macdonald J.P."/>
            <person name="Priest M."/>
            <person name="Orbach M.J."/>
            <person name="Galgiani J.N."/>
            <person name="Kirkland T.N."/>
            <person name="Cole G.T."/>
            <person name="Birren B.W."/>
            <person name="Henn M.R."/>
            <person name="Taylor J.W."/>
            <person name="Rounsley S.D."/>
        </authorList>
    </citation>
    <scope>GENOME REANNOTATION</scope>
    <source>
        <strain evidence="2">RS</strain>
    </source>
</reference>
<dbReference type="RefSeq" id="XP_004446269.1">
    <property type="nucleotide sequence ID" value="XM_004446212.1"/>
</dbReference>